<gene>
    <name evidence="1" type="ORF">JYU14_04290</name>
</gene>
<evidence type="ECO:0008006" key="3">
    <source>
        <dbReference type="Google" id="ProtNLM"/>
    </source>
</evidence>
<proteinExistence type="predicted"/>
<dbReference type="Proteomes" id="UP000722121">
    <property type="component" value="Unassembled WGS sequence"/>
</dbReference>
<dbReference type="EMBL" id="JAFITR010000100">
    <property type="protein sequence ID" value="MBN4067283.1"/>
    <property type="molecule type" value="Genomic_DNA"/>
</dbReference>
<sequence>MRVFKIRRRAAFVLLLAGFLFSFFLAEPLYASKKKSKKIRLQGEVEEQFTMEFSAGSGGDLSGDVMKISSDLAQAGGTSVEVVVTVFTNSAGKYDLYYESANGNKLTRAEGGSNSNEIVSYTVFWNGAIIDSSKRLARGLSGDVTKNNTIKFDLKENRDLVAGTYSDEITINIVADAG</sequence>
<name>A0ABS3AUJ4_9BACT</name>
<comment type="caution">
    <text evidence="1">The sequence shown here is derived from an EMBL/GenBank/DDBJ whole genome shotgun (WGS) entry which is preliminary data.</text>
</comment>
<evidence type="ECO:0000313" key="1">
    <source>
        <dbReference type="EMBL" id="MBN4067283.1"/>
    </source>
</evidence>
<protein>
    <recommendedName>
        <fullName evidence="3">Spore coat protein U domain-containing protein</fullName>
    </recommendedName>
</protein>
<organism evidence="1 2">
    <name type="scientific">Simkania negevensis</name>
    <dbReference type="NCBI Taxonomy" id="83561"/>
    <lineage>
        <taxon>Bacteria</taxon>
        <taxon>Pseudomonadati</taxon>
        <taxon>Chlamydiota</taxon>
        <taxon>Chlamydiia</taxon>
        <taxon>Parachlamydiales</taxon>
        <taxon>Simkaniaceae</taxon>
        <taxon>Simkania</taxon>
    </lineage>
</organism>
<evidence type="ECO:0000313" key="2">
    <source>
        <dbReference type="Proteomes" id="UP000722121"/>
    </source>
</evidence>
<keyword evidence="2" id="KW-1185">Reference proteome</keyword>
<reference evidence="1 2" key="1">
    <citation type="submission" date="2021-02" db="EMBL/GenBank/DDBJ databases">
        <title>Activity-based single-cell genomes from oceanic crustal fluid captures similar information to metagenomic and metatranscriptomic surveys with orders of magnitude less sampling.</title>
        <authorList>
            <person name="D'Angelo T.S."/>
            <person name="Orcutt B.N."/>
        </authorList>
    </citation>
    <scope>NUCLEOTIDE SEQUENCE [LARGE SCALE GENOMIC DNA]</scope>
    <source>
        <strain evidence="1">AH-315-G07</strain>
    </source>
</reference>
<accession>A0ABS3AUJ4</accession>